<dbReference type="PROSITE" id="PS50961">
    <property type="entry name" value="HTH_LA"/>
    <property type="match status" value="1"/>
</dbReference>
<dbReference type="CDD" id="cd07323">
    <property type="entry name" value="LAM"/>
    <property type="match status" value="1"/>
</dbReference>
<dbReference type="SMART" id="SM00715">
    <property type="entry name" value="LA"/>
    <property type="match status" value="1"/>
</dbReference>
<dbReference type="AlphaFoldDB" id="A0A2I0JUH0"/>
<protein>
    <submittedName>
        <fullName evidence="1">Uncharacterized protein</fullName>
    </submittedName>
</protein>
<dbReference type="PANTHER" id="PTHR22792:SF132">
    <property type="entry name" value="LA-RELATED PROTEIN 1"/>
    <property type="match status" value="1"/>
</dbReference>
<dbReference type="PANTHER" id="PTHR22792">
    <property type="entry name" value="LUPUS LA PROTEIN-RELATED"/>
    <property type="match status" value="1"/>
</dbReference>
<accession>A0A2I0JUH0</accession>
<keyword evidence="2" id="KW-1185">Reference proteome</keyword>
<name>A0A2I0JUH0_PUNGR</name>
<sequence length="444" mass="47651">MADSSSSTKAAAATARPAPSTPWTKIVRGAGDPVDPIAPAPHSPPPAPKSTAAAAVADPAAASPAIGDEEDGGGPENFSAPNGNVGKRPAWSPPSNGPEAGAPMEAQSWPALAESVKTPAKPSSDSVKGLADDLSSISLSQGTDAAPPQKQAGEQRHGNSSLNHSVPNRQRSMKRNGASSGGVLPQAPALPEQSAEMQPRLSPRYHNPRGNFASHSHGGNDHPRQQRNSFRRNGGMHARGDGFHHQNFGSRHDQERGNQEWNSHRNFGNNRDPQQRAIPGPIRPPPPPPIPYAPFPPSAVWPFGPMGFPAEVASPLYYVQGPPQDLRGVPFPLSPQPVYFPPMDPLLPTKILHQIEYYFSEENLIKDTYLRQNMDEQGWVPISLIAGFKKVSNLTDNKNLILDSIQGSAVVEVQGDKVRRTNDWMRWIMPSSFQGSSSTTPQVP</sequence>
<reference evidence="1 2" key="1">
    <citation type="submission" date="2017-11" db="EMBL/GenBank/DDBJ databases">
        <title>De-novo sequencing of pomegranate (Punica granatum L.) genome.</title>
        <authorList>
            <person name="Akparov Z."/>
            <person name="Amiraslanov A."/>
            <person name="Hajiyeva S."/>
            <person name="Abbasov M."/>
            <person name="Kaur K."/>
            <person name="Hamwieh A."/>
            <person name="Solovyev V."/>
            <person name="Salamov A."/>
            <person name="Braich B."/>
            <person name="Kosarev P."/>
            <person name="Mahmoud A."/>
            <person name="Hajiyev E."/>
            <person name="Babayeva S."/>
            <person name="Izzatullayeva V."/>
            <person name="Mammadov A."/>
            <person name="Mammadov A."/>
            <person name="Sharifova S."/>
            <person name="Ojaghi J."/>
            <person name="Eynullazada K."/>
            <person name="Bayramov B."/>
            <person name="Abdulazimova A."/>
            <person name="Shahmuradov I."/>
        </authorList>
    </citation>
    <scope>NUCLEOTIDE SEQUENCE [LARGE SCALE GENOMIC DNA]</scope>
    <source>
        <strain evidence="2">cv. AG2017</strain>
        <tissue evidence="1">Leaf</tissue>
    </source>
</reference>
<dbReference type="STRING" id="22663.A0A2I0JUH0"/>
<dbReference type="EMBL" id="PGOL01001226">
    <property type="protein sequence ID" value="PKI59911.1"/>
    <property type="molecule type" value="Genomic_DNA"/>
</dbReference>
<dbReference type="GO" id="GO:0003723">
    <property type="term" value="F:RNA binding"/>
    <property type="evidence" value="ECO:0007669"/>
    <property type="project" value="UniProtKB-UniRule"/>
</dbReference>
<dbReference type="InterPro" id="IPR045180">
    <property type="entry name" value="La_dom_prot"/>
</dbReference>
<dbReference type="InterPro" id="IPR006630">
    <property type="entry name" value="La_HTH"/>
</dbReference>
<dbReference type="OrthoDB" id="340227at2759"/>
<dbReference type="Gene3D" id="1.10.10.10">
    <property type="entry name" value="Winged helix-like DNA-binding domain superfamily/Winged helix DNA-binding domain"/>
    <property type="match status" value="1"/>
</dbReference>
<evidence type="ECO:0000313" key="2">
    <source>
        <dbReference type="Proteomes" id="UP000233551"/>
    </source>
</evidence>
<dbReference type="InterPro" id="IPR036390">
    <property type="entry name" value="WH_DNA-bd_sf"/>
</dbReference>
<organism evidence="1 2">
    <name type="scientific">Punica granatum</name>
    <name type="common">Pomegranate</name>
    <dbReference type="NCBI Taxonomy" id="22663"/>
    <lineage>
        <taxon>Eukaryota</taxon>
        <taxon>Viridiplantae</taxon>
        <taxon>Streptophyta</taxon>
        <taxon>Embryophyta</taxon>
        <taxon>Tracheophyta</taxon>
        <taxon>Spermatophyta</taxon>
        <taxon>Magnoliopsida</taxon>
        <taxon>eudicotyledons</taxon>
        <taxon>Gunneridae</taxon>
        <taxon>Pentapetalae</taxon>
        <taxon>rosids</taxon>
        <taxon>malvids</taxon>
        <taxon>Myrtales</taxon>
        <taxon>Lythraceae</taxon>
        <taxon>Punica</taxon>
    </lineage>
</organism>
<dbReference type="Proteomes" id="UP000233551">
    <property type="component" value="Unassembled WGS sequence"/>
</dbReference>
<dbReference type="InterPro" id="IPR036388">
    <property type="entry name" value="WH-like_DNA-bd_sf"/>
</dbReference>
<proteinExistence type="predicted"/>
<gene>
    <name evidence="1" type="ORF">CRG98_019684</name>
</gene>
<dbReference type="GO" id="GO:0005737">
    <property type="term" value="C:cytoplasm"/>
    <property type="evidence" value="ECO:0007669"/>
    <property type="project" value="UniProtKB-ARBA"/>
</dbReference>
<dbReference type="SUPFAM" id="SSF46785">
    <property type="entry name" value="Winged helix' DNA-binding domain"/>
    <property type="match status" value="1"/>
</dbReference>
<evidence type="ECO:0000313" key="1">
    <source>
        <dbReference type="EMBL" id="PKI59911.1"/>
    </source>
</evidence>
<dbReference type="GeneID" id="116199625"/>
<dbReference type="Pfam" id="PF05383">
    <property type="entry name" value="La"/>
    <property type="match status" value="1"/>
</dbReference>
<comment type="caution">
    <text evidence="1">The sequence shown here is derived from an EMBL/GenBank/DDBJ whole genome shotgun (WGS) entry which is preliminary data.</text>
</comment>